<dbReference type="GO" id="GO:0042802">
    <property type="term" value="F:identical protein binding"/>
    <property type="evidence" value="ECO:0007669"/>
    <property type="project" value="EnsemblFungi"/>
</dbReference>
<feature type="repeat" description="WD" evidence="11">
    <location>
        <begin position="22"/>
        <end position="48"/>
    </location>
</feature>
<evidence type="ECO:0000259" key="15">
    <source>
        <dbReference type="Pfam" id="PF24105"/>
    </source>
</evidence>
<evidence type="ECO:0000256" key="7">
    <source>
        <dbReference type="ARBA" id="ARBA00022853"/>
    </source>
</evidence>
<dbReference type="AlphaFoldDB" id="A0A1E4RHI0"/>
<feature type="repeat" description="WD" evidence="11">
    <location>
        <begin position="192"/>
        <end position="223"/>
    </location>
</feature>
<feature type="repeat" description="WD" evidence="11">
    <location>
        <begin position="90"/>
        <end position="131"/>
    </location>
</feature>
<dbReference type="GO" id="GO:0005634">
    <property type="term" value="C:nucleus"/>
    <property type="evidence" value="ECO:0007669"/>
    <property type="project" value="UniProtKB-SubCell"/>
</dbReference>
<dbReference type="STRING" id="984485.A0A1E4RHI0"/>
<keyword evidence="4 12" id="KW-0678">Repressor</keyword>
<dbReference type="Gene3D" id="2.130.10.10">
    <property type="entry name" value="YVTN repeat-like/Quinoprotein amine dehydrogenase"/>
    <property type="match status" value="2"/>
</dbReference>
<dbReference type="InterPro" id="IPR015943">
    <property type="entry name" value="WD40/YVTN_repeat-like_dom_sf"/>
</dbReference>
<evidence type="ECO:0000256" key="13">
    <source>
        <dbReference type="SAM" id="MobiDB-lite"/>
    </source>
</evidence>
<keyword evidence="9 12" id="KW-0804">Transcription</keyword>
<comment type="function">
    <text evidence="1 12">Required for replication-independent chromatin assembly and for the periodic repression of histone gene transcription during the cell cycle.</text>
</comment>
<dbReference type="GO" id="GO:0000122">
    <property type="term" value="P:negative regulation of transcription by RNA polymerase II"/>
    <property type="evidence" value="ECO:0007669"/>
    <property type="project" value="EnsemblFungi"/>
</dbReference>
<evidence type="ECO:0000313" key="17">
    <source>
        <dbReference type="Proteomes" id="UP000095085"/>
    </source>
</evidence>
<keyword evidence="10 12" id="KW-0539">Nucleus</keyword>
<keyword evidence="6 12" id="KW-0677">Repeat</keyword>
<dbReference type="Pfam" id="PF24105">
    <property type="entry name" value="Beta-prop_CAF1B_HIR1"/>
    <property type="match status" value="1"/>
</dbReference>
<dbReference type="PROSITE" id="PS50082">
    <property type="entry name" value="WD_REPEATS_2"/>
    <property type="match status" value="4"/>
</dbReference>
<dbReference type="FunFam" id="2.130.10.10:FF:000290">
    <property type="entry name" value="Protein HIR"/>
    <property type="match status" value="1"/>
</dbReference>
<dbReference type="SMART" id="SM00320">
    <property type="entry name" value="WD40"/>
    <property type="match status" value="6"/>
</dbReference>
<evidence type="ECO:0000256" key="10">
    <source>
        <dbReference type="ARBA" id="ARBA00023242"/>
    </source>
</evidence>
<evidence type="ECO:0000259" key="14">
    <source>
        <dbReference type="Pfam" id="PF07569"/>
    </source>
</evidence>
<reference evidence="17" key="1">
    <citation type="submission" date="2016-05" db="EMBL/GenBank/DDBJ databases">
        <title>Comparative genomics of biotechnologically important yeasts.</title>
        <authorList>
            <consortium name="DOE Joint Genome Institute"/>
            <person name="Riley R."/>
            <person name="Haridas S."/>
            <person name="Wolfe K.H."/>
            <person name="Lopes M.R."/>
            <person name="Hittinger C.T."/>
            <person name="Goker M."/>
            <person name="Salamov A."/>
            <person name="Wisecaver J."/>
            <person name="Long T.M."/>
            <person name="Aerts A.L."/>
            <person name="Barry K."/>
            <person name="Choi C."/>
            <person name="Clum A."/>
            <person name="Coughlan A.Y."/>
            <person name="Deshpande S."/>
            <person name="Douglass A.P."/>
            <person name="Hanson S.J."/>
            <person name="Klenk H.-P."/>
            <person name="Labutti K."/>
            <person name="Lapidus A."/>
            <person name="Lindquist E."/>
            <person name="Lipzen A."/>
            <person name="Meier-Kolthoff J.P."/>
            <person name="Ohm R.A."/>
            <person name="Otillar R.P."/>
            <person name="Pangilinan J."/>
            <person name="Peng Y."/>
            <person name="Rokas A."/>
            <person name="Rosa C.A."/>
            <person name="Scheuner C."/>
            <person name="Sibirny A.A."/>
            <person name="Slot J.C."/>
            <person name="Stielow J.B."/>
            <person name="Sun H."/>
            <person name="Kurtzman C.P."/>
            <person name="Blackwell M."/>
            <person name="Grigoriev I.V."/>
            <person name="Jeffries T.W."/>
        </authorList>
    </citation>
    <scope>NUCLEOTIDE SEQUENCE [LARGE SCALE GENOMIC DNA]</scope>
    <source>
        <strain evidence="17">NRRL Y-1933</strain>
    </source>
</reference>
<accession>A0A1E4RHI0</accession>
<comment type="similarity">
    <text evidence="3 12">Belongs to the WD repeat HIR1 family.</text>
</comment>
<dbReference type="GO" id="GO:0006368">
    <property type="term" value="P:transcription elongation by RNA polymerase II"/>
    <property type="evidence" value="ECO:0007669"/>
    <property type="project" value="EnsemblFungi"/>
</dbReference>
<dbReference type="InterPro" id="IPR036322">
    <property type="entry name" value="WD40_repeat_dom_sf"/>
</dbReference>
<organism evidence="16 17">
    <name type="scientific">Hyphopichia burtonii NRRL Y-1933</name>
    <dbReference type="NCBI Taxonomy" id="984485"/>
    <lineage>
        <taxon>Eukaryota</taxon>
        <taxon>Fungi</taxon>
        <taxon>Dikarya</taxon>
        <taxon>Ascomycota</taxon>
        <taxon>Saccharomycotina</taxon>
        <taxon>Pichiomycetes</taxon>
        <taxon>Debaryomycetaceae</taxon>
        <taxon>Hyphopichia</taxon>
    </lineage>
</organism>
<comment type="subcellular location">
    <subcellularLocation>
        <location evidence="2 12">Nucleus</location>
    </subcellularLocation>
</comment>
<evidence type="ECO:0000256" key="12">
    <source>
        <dbReference type="RuleBase" id="RU364014"/>
    </source>
</evidence>
<feature type="compositionally biased region" description="Low complexity" evidence="13">
    <location>
        <begin position="608"/>
        <end position="621"/>
    </location>
</feature>
<dbReference type="GO" id="GO:0016480">
    <property type="term" value="P:negative regulation of transcription by RNA polymerase III"/>
    <property type="evidence" value="ECO:0007669"/>
    <property type="project" value="EnsemblFungi"/>
</dbReference>
<feature type="region of interest" description="Disordered" evidence="13">
    <location>
        <begin position="587"/>
        <end position="625"/>
    </location>
</feature>
<evidence type="ECO:0000256" key="4">
    <source>
        <dbReference type="ARBA" id="ARBA00022491"/>
    </source>
</evidence>
<keyword evidence="8 12" id="KW-0805">Transcription regulation</keyword>
<evidence type="ECO:0000256" key="3">
    <source>
        <dbReference type="ARBA" id="ARBA00007306"/>
    </source>
</evidence>
<dbReference type="RefSeq" id="XP_020075791.1">
    <property type="nucleotide sequence ID" value="XM_020222573.1"/>
</dbReference>
<dbReference type="SUPFAM" id="SSF50978">
    <property type="entry name" value="WD40 repeat-like"/>
    <property type="match status" value="1"/>
</dbReference>
<evidence type="ECO:0000256" key="8">
    <source>
        <dbReference type="ARBA" id="ARBA00023015"/>
    </source>
</evidence>
<dbReference type="Pfam" id="PF07569">
    <property type="entry name" value="Hira"/>
    <property type="match status" value="1"/>
</dbReference>
<evidence type="ECO:0000256" key="9">
    <source>
        <dbReference type="ARBA" id="ARBA00023163"/>
    </source>
</evidence>
<keyword evidence="17" id="KW-1185">Reference proteome</keyword>
<dbReference type="Proteomes" id="UP000095085">
    <property type="component" value="Unassembled WGS sequence"/>
</dbReference>
<evidence type="ECO:0000256" key="5">
    <source>
        <dbReference type="ARBA" id="ARBA00022574"/>
    </source>
</evidence>
<dbReference type="InterPro" id="IPR055410">
    <property type="entry name" value="Beta-prop_CAF1B_HIR1"/>
</dbReference>
<evidence type="ECO:0000256" key="6">
    <source>
        <dbReference type="ARBA" id="ARBA00022737"/>
    </source>
</evidence>
<dbReference type="InterPro" id="IPR031120">
    <property type="entry name" value="HIR1-like"/>
</dbReference>
<evidence type="ECO:0000313" key="16">
    <source>
        <dbReference type="EMBL" id="ODV66724.1"/>
    </source>
</evidence>
<name>A0A1E4RHI0_9ASCO</name>
<dbReference type="GO" id="GO:1905268">
    <property type="term" value="P:negative regulation of chromatin organization"/>
    <property type="evidence" value="ECO:0007669"/>
    <property type="project" value="EnsemblFungi"/>
</dbReference>
<dbReference type="GO" id="GO:0006334">
    <property type="term" value="P:nucleosome assembly"/>
    <property type="evidence" value="ECO:0007669"/>
    <property type="project" value="EnsemblFungi"/>
</dbReference>
<evidence type="ECO:0000256" key="2">
    <source>
        <dbReference type="ARBA" id="ARBA00004123"/>
    </source>
</evidence>
<proteinExistence type="inferred from homology"/>
<feature type="domain" description="CAF1B/HIR1 beta-propeller" evidence="15">
    <location>
        <begin position="87"/>
        <end position="406"/>
    </location>
</feature>
<keyword evidence="5 11" id="KW-0853">WD repeat</keyword>
<sequence length="1015" mass="114307">MHILKLPWLSHKAENKLIECFSVSINNDGTRLASGGLDGNVKIWDVQTILQFKDIPEPESKDKKRKLDLNNNQHASLLPDKSLRRPLCSMSRHNGVVTSVKFSPDGRFLASGSDDKIVLIWEKDEEQANRPKQFGEAEADLEHWTVRKRLVAHDNDIQDICWSPDGALLVTVGLDRSIIIWNGLTFERIKRYDIHQSMVKGVVFDPANKFFATASDDRTVRIFRYYKKLNETTLNNYEFQMEHIVVDPFKKSPLTSYFRRMSWSPDGQHVAVPNATNGPVSSVAVINRGNWGTDISLIGHEAPCEVCSFSPRLFRSNDQVEDYNRTSKISTSNKGQNEHFSTILATAGQDQTLAVWSTSQSKPLIIAQDIVQNSITDICWTPNGTTLFMSCIDGSITCVIFAEKELGEVVSADVNDLQLHRYGADRESAIFAESTEQLLLELKANKLFKHDSAMDNKLISLVGNGSSKLEESKPAPITKPAVEPKEPNRTSAHQVNLLKPKKTEKLVQNVTKTKDGRKKVAPMLVSSLSKTSKPSGFDKPALNNTSFKKNFQVTSKISQTSYYLPRLGVQTSVHGIKFRSVAGDINTNNKENAEEQDNDNEDMGIDLNNEQNPSQQSQNISGATLKKKKNKLKRSLMEARYPNCFKIISDLPEALFNNRAILNNEISQLLNQKDIMANSSASTEIDEDIIFQVLVSGIKHFKNPKYDFSQSDDINGNDNVKKTDHLITSIIEVRNGPNWSEDDDEMPDTDYSDRIDFQDPTTVTISNTELKDFKKYTLYFPYKIQHVLPVVMENILSYYVLVSFSGTVQIILAESGSYATPGIELGENIILLKQRGPFVMCLTNSGSFHCWKFPDNKSKTVRFESIMNGVSIASVINSDNDIKIPETNSATKRPTSIEIPSVVSKNVRTIEINPRDGSPFVVLEADYSIFAYSIDLMVWTRIIDPWYFSAIENSLINKLDGTKLVNTLIKKNFGNYHHDVKRMKIGKYNFANPQTFELKDIMKGKFEESIELATA</sequence>
<dbReference type="PROSITE" id="PS00678">
    <property type="entry name" value="WD_REPEATS_1"/>
    <property type="match status" value="1"/>
</dbReference>
<dbReference type="InterPro" id="IPR011494">
    <property type="entry name" value="HIRA-like_C"/>
</dbReference>
<dbReference type="Pfam" id="PF00400">
    <property type="entry name" value="WD40"/>
    <property type="match status" value="1"/>
</dbReference>
<gene>
    <name evidence="16" type="ORF">HYPBUDRAFT_162597</name>
</gene>
<dbReference type="FunFam" id="2.130.10.10:FF:001073">
    <property type="entry name" value="Protein HIR"/>
    <property type="match status" value="1"/>
</dbReference>
<feature type="repeat" description="WD" evidence="11">
    <location>
        <begin position="150"/>
        <end position="182"/>
    </location>
</feature>
<evidence type="ECO:0000256" key="1">
    <source>
        <dbReference type="ARBA" id="ARBA00002677"/>
    </source>
</evidence>
<dbReference type="InterPro" id="IPR001680">
    <property type="entry name" value="WD40_rpt"/>
</dbReference>
<dbReference type="EMBL" id="KV454542">
    <property type="protein sequence ID" value="ODV66724.1"/>
    <property type="molecule type" value="Genomic_DNA"/>
</dbReference>
<dbReference type="GO" id="GO:0000775">
    <property type="term" value="C:chromosome, centromeric region"/>
    <property type="evidence" value="ECO:0007669"/>
    <property type="project" value="EnsemblFungi"/>
</dbReference>
<feature type="region of interest" description="Disordered" evidence="13">
    <location>
        <begin position="466"/>
        <end position="492"/>
    </location>
</feature>
<feature type="compositionally biased region" description="Acidic residues" evidence="13">
    <location>
        <begin position="594"/>
        <end position="604"/>
    </location>
</feature>
<dbReference type="GO" id="GO:0003677">
    <property type="term" value="F:DNA binding"/>
    <property type="evidence" value="ECO:0007669"/>
    <property type="project" value="EnsemblFungi"/>
</dbReference>
<dbReference type="GeneID" id="30997122"/>
<dbReference type="InterPro" id="IPR019775">
    <property type="entry name" value="WD40_repeat_CS"/>
</dbReference>
<dbReference type="GO" id="GO:0031491">
    <property type="term" value="F:nucleosome binding"/>
    <property type="evidence" value="ECO:0007669"/>
    <property type="project" value="EnsemblFungi"/>
</dbReference>
<dbReference type="GO" id="GO:0003714">
    <property type="term" value="F:transcription corepressor activity"/>
    <property type="evidence" value="ECO:0007669"/>
    <property type="project" value="EnsemblFungi"/>
</dbReference>
<dbReference type="PROSITE" id="PS50294">
    <property type="entry name" value="WD_REPEATS_REGION"/>
    <property type="match status" value="3"/>
</dbReference>
<dbReference type="Pfam" id="PF09453">
    <property type="entry name" value="HIRA_B"/>
    <property type="match status" value="1"/>
</dbReference>
<protein>
    <recommendedName>
        <fullName evidence="12">Protein HIR</fullName>
    </recommendedName>
</protein>
<dbReference type="PANTHER" id="PTHR13831">
    <property type="entry name" value="MEMBER OF THE HIR1 FAMILY OF WD-REPEAT PROTEINS"/>
    <property type="match status" value="1"/>
</dbReference>
<dbReference type="OrthoDB" id="1741719at2759"/>
<evidence type="ECO:0000256" key="11">
    <source>
        <dbReference type="PROSITE-ProRule" id="PRU00221"/>
    </source>
</evidence>
<dbReference type="GO" id="GO:0000785">
    <property type="term" value="C:chromatin"/>
    <property type="evidence" value="ECO:0007669"/>
    <property type="project" value="TreeGrafter"/>
</dbReference>
<dbReference type="PANTHER" id="PTHR13831:SF0">
    <property type="entry name" value="PROTEIN HIRA"/>
    <property type="match status" value="1"/>
</dbReference>
<dbReference type="InterPro" id="IPR019015">
    <property type="entry name" value="HIRA_B_motif"/>
</dbReference>
<feature type="domain" description="Protein HIRA-like C-terminal" evidence="14">
    <location>
        <begin position="816"/>
        <end position="952"/>
    </location>
</feature>
<keyword evidence="7 12" id="KW-0156">Chromatin regulator</keyword>
<dbReference type="GO" id="GO:0000417">
    <property type="term" value="C:HIR complex"/>
    <property type="evidence" value="ECO:0007669"/>
    <property type="project" value="EnsemblFungi"/>
</dbReference>